<evidence type="ECO:0000313" key="1">
    <source>
        <dbReference type="EMBL" id="KAL2039590.1"/>
    </source>
</evidence>
<comment type="caution">
    <text evidence="1">The sequence shown here is derived from an EMBL/GenBank/DDBJ whole genome shotgun (WGS) entry which is preliminary data.</text>
</comment>
<evidence type="ECO:0000313" key="2">
    <source>
        <dbReference type="Proteomes" id="UP001590950"/>
    </source>
</evidence>
<dbReference type="EMBL" id="JBEFKJ010000025">
    <property type="protein sequence ID" value="KAL2039590.1"/>
    <property type="molecule type" value="Genomic_DNA"/>
</dbReference>
<dbReference type="Proteomes" id="UP001590950">
    <property type="component" value="Unassembled WGS sequence"/>
</dbReference>
<organism evidence="1 2">
    <name type="scientific">Stereocaulon virgatum</name>
    <dbReference type="NCBI Taxonomy" id="373712"/>
    <lineage>
        <taxon>Eukaryota</taxon>
        <taxon>Fungi</taxon>
        <taxon>Dikarya</taxon>
        <taxon>Ascomycota</taxon>
        <taxon>Pezizomycotina</taxon>
        <taxon>Lecanoromycetes</taxon>
        <taxon>OSLEUM clade</taxon>
        <taxon>Lecanoromycetidae</taxon>
        <taxon>Lecanorales</taxon>
        <taxon>Lecanorineae</taxon>
        <taxon>Stereocaulaceae</taxon>
        <taxon>Stereocaulon</taxon>
    </lineage>
</organism>
<reference evidence="1 2" key="1">
    <citation type="submission" date="2024-09" db="EMBL/GenBank/DDBJ databases">
        <title>Rethinking Asexuality: The Enigmatic Case of Functional Sexual Genes in Lepraria (Stereocaulaceae).</title>
        <authorList>
            <person name="Doellman M."/>
            <person name="Sun Y."/>
            <person name="Barcenas-Pena A."/>
            <person name="Lumbsch H.T."/>
            <person name="Grewe F."/>
        </authorList>
    </citation>
    <scope>NUCLEOTIDE SEQUENCE [LARGE SCALE GENOMIC DNA]</scope>
    <source>
        <strain evidence="1 2">Mercado 3170</strain>
    </source>
</reference>
<sequence>MGADFPAVGGSAYPENIRENAYILTEELQKLQQAKKYVGNKPMPMQSYKPMVTAMLNYLKKTLINGEDFKSMNSTLTEIQKRVQNTEQKVVTISHKLDTTKTMTPTSKGPLTWAKKLNAAATAQASTPIISTPPITPIYSLAKTREVICKLSNMNLSNELKQRSPAQLKDRVNASIMRSSSGKDKRTPQIVQARILPSGDLSVTGLKIEDTIVVTWQWYYWSFHIAGDKVVLLY</sequence>
<gene>
    <name evidence="1" type="ORF">N7G274_007862</name>
</gene>
<keyword evidence="2" id="KW-1185">Reference proteome</keyword>
<name>A0ABR4A142_9LECA</name>
<protein>
    <submittedName>
        <fullName evidence="1">Uncharacterized protein</fullName>
    </submittedName>
</protein>
<accession>A0ABR4A142</accession>
<proteinExistence type="predicted"/>